<protein>
    <submittedName>
        <fullName evidence="1">Steroid monooxygenase</fullName>
    </submittedName>
</protein>
<organism evidence="1 2">
    <name type="scientific">Hypoxylon rubiginosum</name>
    <dbReference type="NCBI Taxonomy" id="110542"/>
    <lineage>
        <taxon>Eukaryota</taxon>
        <taxon>Fungi</taxon>
        <taxon>Dikarya</taxon>
        <taxon>Ascomycota</taxon>
        <taxon>Pezizomycotina</taxon>
        <taxon>Sordariomycetes</taxon>
        <taxon>Xylariomycetidae</taxon>
        <taxon>Xylariales</taxon>
        <taxon>Hypoxylaceae</taxon>
        <taxon>Hypoxylon</taxon>
    </lineage>
</organism>
<proteinExistence type="predicted"/>
<comment type="caution">
    <text evidence="1">The sequence shown here is derived from an EMBL/GenBank/DDBJ whole genome shotgun (WGS) entry which is preliminary data.</text>
</comment>
<dbReference type="Proteomes" id="UP001497680">
    <property type="component" value="Unassembled WGS sequence"/>
</dbReference>
<dbReference type="EMBL" id="MU394422">
    <property type="protein sequence ID" value="KAI6080803.1"/>
    <property type="molecule type" value="Genomic_DNA"/>
</dbReference>
<gene>
    <name evidence="1" type="ORF">F4821DRAFT_48146</name>
</gene>
<reference evidence="1 2" key="1">
    <citation type="journal article" date="2022" name="New Phytol.">
        <title>Ecological generalism drives hyperdiversity of secondary metabolite gene clusters in xylarialean endophytes.</title>
        <authorList>
            <person name="Franco M.E.E."/>
            <person name="Wisecaver J.H."/>
            <person name="Arnold A.E."/>
            <person name="Ju Y.M."/>
            <person name="Slot J.C."/>
            <person name="Ahrendt S."/>
            <person name="Moore L.P."/>
            <person name="Eastman K.E."/>
            <person name="Scott K."/>
            <person name="Konkel Z."/>
            <person name="Mondo S.J."/>
            <person name="Kuo A."/>
            <person name="Hayes R.D."/>
            <person name="Haridas S."/>
            <person name="Andreopoulos B."/>
            <person name="Riley R."/>
            <person name="LaButti K."/>
            <person name="Pangilinan J."/>
            <person name="Lipzen A."/>
            <person name="Amirebrahimi M."/>
            <person name="Yan J."/>
            <person name="Adam C."/>
            <person name="Keymanesh K."/>
            <person name="Ng V."/>
            <person name="Louie K."/>
            <person name="Northen T."/>
            <person name="Drula E."/>
            <person name="Henrissat B."/>
            <person name="Hsieh H.M."/>
            <person name="Youens-Clark K."/>
            <person name="Lutzoni F."/>
            <person name="Miadlikowska J."/>
            <person name="Eastwood D.C."/>
            <person name="Hamelin R.C."/>
            <person name="Grigoriev I.V."/>
            <person name="U'Ren J.M."/>
        </authorList>
    </citation>
    <scope>NUCLEOTIDE SEQUENCE [LARGE SCALE GENOMIC DNA]</scope>
    <source>
        <strain evidence="1 2">ER1909</strain>
    </source>
</reference>
<evidence type="ECO:0000313" key="2">
    <source>
        <dbReference type="Proteomes" id="UP001497680"/>
    </source>
</evidence>
<evidence type="ECO:0000313" key="1">
    <source>
        <dbReference type="EMBL" id="KAI6080803.1"/>
    </source>
</evidence>
<accession>A0ACC0CK33</accession>
<keyword evidence="1" id="KW-0503">Monooxygenase</keyword>
<keyword evidence="2" id="KW-1185">Reference proteome</keyword>
<sequence>MISKHGLDYDAVVIGAGFSGVRSLWELNRLGLSAKCFDAASDVGGTWWWNRYPGCRTDGEAWVYALNFLPELLEEWDFTERYPSQQEVQWYLSRIVDRYDLRKNIEFDTEVKSAHYSDSSNAWTITTTKGIAVTCRYFLPAMGITSIPKRPSFPGLQSFQGELYQASTWPKAESIDLQNKRIGVIGTGSTGVQITTELAPVARQLTVFQRTPNYVIPAQNYRLDPQKIEDVKKDFDGIWHLAKRNLAGHAVKHSGKTVAGVGGPEKAQQLFEEGWNLGCYNFQLGTFDDPFISPDANKSAADFVRGKIRSTVRDPGTAELLCPKYPFGARRPPCGDGYYEIFNRENAQLVDISCDGIDIYEQGIRTASGAEYELDVIILALGFDAGTGAMNQIDIRGSQDRSLNESWAQRLETFAGVLVHGYPNMFIVCGPHLPAGNQPVSLEVSASWIGQTLEHMENNALATIDVFNEAMDAWTTHVEQVWQSSFLAKHAEELGSWFVGTNIPGKPANIMFYFAGIGNLEPWLVKERDAQWPSMTFRTDAEILSPNGVANGDNFVGGLDLTPDMLESMQIPLQADEFGIKPEAKSRLVNAAAAAYLNVAVGKMRKHKLEPVQDYRVHWWKVTHEFIDSEEGRELIQEAPVTSDGLGQLTSKLGIEGEVLARMGPEVLNILIGKTEPLAHIMKDDLLFRVYLSDECKRMNRYVAECIKRLTSQRKNIRILEIGAGTGGTTLDVLETCSPTGEPFCTQYMYTDLSPGFFVAGKTTLKKWESLLTFKVFNVIDSPASQGFEEHSYDFIYAANVIHATPSLMTSLRNMCKLLKPGAMVALLELSRLTPFYNLVFGSLPGWWEGVGEGRTESPLQTPQQWDELLKKAGFSGTDLIAYDLPGPERHYCMMLSTALSNIDSDETF</sequence>
<name>A0ACC0CK33_9PEZI</name>
<keyword evidence="1" id="KW-0560">Oxidoreductase</keyword>